<proteinExistence type="inferred from homology"/>
<evidence type="ECO:0000256" key="7">
    <source>
        <dbReference type="ARBA" id="ARBA00023170"/>
    </source>
</evidence>
<evidence type="ECO:0000256" key="8">
    <source>
        <dbReference type="ARBA" id="ARBA00023224"/>
    </source>
</evidence>
<evidence type="ECO:0000256" key="5">
    <source>
        <dbReference type="ARBA" id="ARBA00023040"/>
    </source>
</evidence>
<organism evidence="12">
    <name type="scientific">Medioppia subpectinata</name>
    <dbReference type="NCBI Taxonomy" id="1979941"/>
    <lineage>
        <taxon>Eukaryota</taxon>
        <taxon>Metazoa</taxon>
        <taxon>Ecdysozoa</taxon>
        <taxon>Arthropoda</taxon>
        <taxon>Chelicerata</taxon>
        <taxon>Arachnida</taxon>
        <taxon>Acari</taxon>
        <taxon>Acariformes</taxon>
        <taxon>Sarcoptiformes</taxon>
        <taxon>Oribatida</taxon>
        <taxon>Brachypylina</taxon>
        <taxon>Oppioidea</taxon>
        <taxon>Oppiidae</taxon>
        <taxon>Medioppia</taxon>
    </lineage>
</organism>
<keyword evidence="10" id="KW-0732">Signal</keyword>
<dbReference type="OrthoDB" id="10037617at2759"/>
<feature type="domain" description="G-protein coupled receptors family 1 profile" evidence="11">
    <location>
        <begin position="1"/>
        <end position="125"/>
    </location>
</feature>
<evidence type="ECO:0000256" key="9">
    <source>
        <dbReference type="SAM" id="Phobius"/>
    </source>
</evidence>
<dbReference type="PANTHER" id="PTHR24235:SF12">
    <property type="entry name" value="G-PROTEIN COUPLED RECEPTORS FAMILY 1 PROFILE DOMAIN-CONTAINING PROTEIN"/>
    <property type="match status" value="1"/>
</dbReference>
<evidence type="ECO:0000313" key="13">
    <source>
        <dbReference type="Proteomes" id="UP000759131"/>
    </source>
</evidence>
<dbReference type="PANTHER" id="PTHR24235">
    <property type="entry name" value="NEUROPEPTIDE Y RECEPTOR"/>
    <property type="match status" value="1"/>
</dbReference>
<accession>A0A7R9LJ82</accession>
<feature type="non-terminal residue" evidence="12">
    <location>
        <position position="148"/>
    </location>
</feature>
<keyword evidence="8" id="KW-0807">Transducer</keyword>
<evidence type="ECO:0000256" key="2">
    <source>
        <dbReference type="ARBA" id="ARBA00010663"/>
    </source>
</evidence>
<keyword evidence="5" id="KW-0297">G-protein coupled receptor</keyword>
<evidence type="ECO:0000313" key="12">
    <source>
        <dbReference type="EMBL" id="CAD7642666.1"/>
    </source>
</evidence>
<keyword evidence="7" id="KW-0675">Receptor</keyword>
<feature type="non-terminal residue" evidence="12">
    <location>
        <position position="1"/>
    </location>
</feature>
<dbReference type="EMBL" id="OC882239">
    <property type="protein sequence ID" value="CAD7642666.1"/>
    <property type="molecule type" value="Genomic_DNA"/>
</dbReference>
<dbReference type="GO" id="GO:0004930">
    <property type="term" value="F:G protein-coupled receptor activity"/>
    <property type="evidence" value="ECO:0007669"/>
    <property type="project" value="UniProtKB-KW"/>
</dbReference>
<evidence type="ECO:0000256" key="10">
    <source>
        <dbReference type="SAM" id="SignalP"/>
    </source>
</evidence>
<dbReference type="Proteomes" id="UP000759131">
    <property type="component" value="Unassembled WGS sequence"/>
</dbReference>
<keyword evidence="13" id="KW-1185">Reference proteome</keyword>
<feature type="transmembrane region" description="Helical" evidence="9">
    <location>
        <begin position="112"/>
        <end position="130"/>
    </location>
</feature>
<evidence type="ECO:0000256" key="3">
    <source>
        <dbReference type="ARBA" id="ARBA00022692"/>
    </source>
</evidence>
<dbReference type="InterPro" id="IPR000276">
    <property type="entry name" value="GPCR_Rhodpsn"/>
</dbReference>
<feature type="signal peptide" evidence="10">
    <location>
        <begin position="1"/>
        <end position="29"/>
    </location>
</feature>
<name>A0A7R9LJ82_9ACAR</name>
<protein>
    <recommendedName>
        <fullName evidence="11">G-protein coupled receptors family 1 profile domain-containing protein</fullName>
    </recommendedName>
</protein>
<keyword evidence="6 9" id="KW-0472">Membrane</keyword>
<dbReference type="InterPro" id="IPR017452">
    <property type="entry name" value="GPCR_Rhodpsn_7TM"/>
</dbReference>
<sequence length="148" mass="17149">QNQNYKIITAIAVIWLLAFLLSLPHSVYNEIKQVHYNGRMLTRCRVTYPALNINFRLLFTVEIFLTQYLGPLLVTTLLYVKIGAIVSKQGKVSVTVCNVRRRLQSEAKRRRILMLALVVIVFAVCCYIKLPLNGYYLLVDFKVIKHDF</sequence>
<evidence type="ECO:0000256" key="6">
    <source>
        <dbReference type="ARBA" id="ARBA00023136"/>
    </source>
</evidence>
<dbReference type="SUPFAM" id="SSF81321">
    <property type="entry name" value="Family A G protein-coupled receptor-like"/>
    <property type="match status" value="1"/>
</dbReference>
<keyword evidence="3 9" id="KW-0812">Transmembrane</keyword>
<evidence type="ECO:0000256" key="1">
    <source>
        <dbReference type="ARBA" id="ARBA00004141"/>
    </source>
</evidence>
<dbReference type="PROSITE" id="PS50262">
    <property type="entry name" value="G_PROTEIN_RECEP_F1_2"/>
    <property type="match status" value="1"/>
</dbReference>
<evidence type="ECO:0000256" key="4">
    <source>
        <dbReference type="ARBA" id="ARBA00022989"/>
    </source>
</evidence>
<evidence type="ECO:0000259" key="11">
    <source>
        <dbReference type="PROSITE" id="PS50262"/>
    </source>
</evidence>
<dbReference type="EMBL" id="CAJPIZ010027664">
    <property type="protein sequence ID" value="CAG2119304.1"/>
    <property type="molecule type" value="Genomic_DNA"/>
</dbReference>
<feature type="chain" id="PRO_5035592083" description="G-protein coupled receptors family 1 profile domain-containing protein" evidence="10">
    <location>
        <begin position="30"/>
        <end position="148"/>
    </location>
</feature>
<gene>
    <name evidence="12" type="ORF">OSB1V03_LOCUS19253</name>
</gene>
<comment type="similarity">
    <text evidence="2">Belongs to the G-protein coupled receptor 1 family.</text>
</comment>
<dbReference type="AlphaFoldDB" id="A0A7R9LJ82"/>
<comment type="subcellular location">
    <subcellularLocation>
        <location evidence="1">Membrane</location>
        <topology evidence="1">Multi-pass membrane protein</topology>
    </subcellularLocation>
</comment>
<keyword evidence="4 9" id="KW-1133">Transmembrane helix</keyword>
<feature type="transmembrane region" description="Helical" evidence="9">
    <location>
        <begin position="53"/>
        <end position="80"/>
    </location>
</feature>
<dbReference type="Gene3D" id="1.20.1070.10">
    <property type="entry name" value="Rhodopsin 7-helix transmembrane proteins"/>
    <property type="match status" value="1"/>
</dbReference>
<reference evidence="12" key="1">
    <citation type="submission" date="2020-11" db="EMBL/GenBank/DDBJ databases">
        <authorList>
            <person name="Tran Van P."/>
        </authorList>
    </citation>
    <scope>NUCLEOTIDE SEQUENCE</scope>
</reference>
<dbReference type="Pfam" id="PF00001">
    <property type="entry name" value="7tm_1"/>
    <property type="match status" value="1"/>
</dbReference>
<dbReference type="GO" id="GO:0016020">
    <property type="term" value="C:membrane"/>
    <property type="evidence" value="ECO:0007669"/>
    <property type="project" value="UniProtKB-SubCell"/>
</dbReference>